<accession>A0A6P6Y9V8</accession>
<evidence type="ECO:0000256" key="1">
    <source>
        <dbReference type="ARBA" id="ARBA00004123"/>
    </source>
</evidence>
<name>A0A6P6Y9V8_DERPT</name>
<dbReference type="InParanoid" id="A0A6P6Y9V8"/>
<reference evidence="9" key="1">
    <citation type="submission" date="2025-08" db="UniProtKB">
        <authorList>
            <consortium name="RefSeq"/>
        </authorList>
    </citation>
    <scope>IDENTIFICATION</scope>
    <source>
        <strain evidence="9">Airmid</strain>
    </source>
</reference>
<dbReference type="GO" id="GO:0003723">
    <property type="term" value="F:RNA binding"/>
    <property type="evidence" value="ECO:0007669"/>
    <property type="project" value="InterPro"/>
</dbReference>
<sequence>MQKKLKRVHKGEAALYVTRAAALRKLGMSLAEFRRICILKGIYPRVPKRKFQGTDKSKCVNAVFASIKGLYFRARLLGTDIVWLQPKLGALCDSRDFVQPQWIFDSINAKALEPTLSYEPGRTLKPHLSPFDPVDYAAVQTAVRLAADVLSCGRHRVSLNPECTAALQKASTRSAVRRLIEKRVIIKKAVKCHSRARARIFAEARRKGRHMGLGKRRGSKNARCPEKRVWLHRQRALRRVLRKLRASGSIDSHIYHSFYLKAKGNQFKNKKVLMEAIWQQKNQLNKERALHEQKMSRLKKAQLKKMKREITA</sequence>
<keyword evidence="4" id="KW-0687">Ribonucleoprotein</keyword>
<dbReference type="Pfam" id="PF25476">
    <property type="entry name" value="Ribosomal_L19e_C"/>
    <property type="match status" value="1"/>
</dbReference>
<evidence type="ECO:0000256" key="5">
    <source>
        <dbReference type="ARBA" id="ARBA00035217"/>
    </source>
</evidence>
<dbReference type="GO" id="GO:0022625">
    <property type="term" value="C:cytosolic large ribosomal subunit"/>
    <property type="evidence" value="ECO:0007669"/>
    <property type="project" value="InterPro"/>
</dbReference>
<dbReference type="NCBIfam" id="NF006343">
    <property type="entry name" value="PRK08570.1"/>
    <property type="match status" value="1"/>
</dbReference>
<comment type="similarity">
    <text evidence="2">Belongs to the eukaryotic ribosomal protein eL19 family.</text>
</comment>
<dbReference type="Gene3D" id="1.10.1650.10">
    <property type="match status" value="1"/>
</dbReference>
<dbReference type="InterPro" id="IPR010613">
    <property type="entry name" value="PES"/>
</dbReference>
<dbReference type="InterPro" id="IPR057259">
    <property type="entry name" value="Ribosomal_L19e"/>
</dbReference>
<dbReference type="SMART" id="SM01416">
    <property type="entry name" value="Ribosomal_L19e"/>
    <property type="match status" value="1"/>
</dbReference>
<proteinExistence type="inferred from homology"/>
<evidence type="ECO:0000259" key="7">
    <source>
        <dbReference type="SMART" id="SM01416"/>
    </source>
</evidence>
<keyword evidence="3" id="KW-0689">Ribosomal protein</keyword>
<dbReference type="Pfam" id="PF06732">
    <property type="entry name" value="Pescadillo_N"/>
    <property type="match status" value="1"/>
</dbReference>
<dbReference type="GO" id="GO:0006412">
    <property type="term" value="P:translation"/>
    <property type="evidence" value="ECO:0007669"/>
    <property type="project" value="InterPro"/>
</dbReference>
<dbReference type="RefSeq" id="XP_027201364.1">
    <property type="nucleotide sequence ID" value="XM_027345563.1"/>
</dbReference>
<protein>
    <recommendedName>
        <fullName evidence="5">Large ribosomal subunit protein eL19</fullName>
    </recommendedName>
    <alternativeName>
        <fullName evidence="6">60S ribosomal protein L19</fullName>
    </alternativeName>
</protein>
<evidence type="ECO:0000313" key="8">
    <source>
        <dbReference type="Proteomes" id="UP000515146"/>
    </source>
</evidence>
<dbReference type="PANTHER" id="PTHR10722">
    <property type="entry name" value="60S RIBOSOMAL PROTEIN L19"/>
    <property type="match status" value="1"/>
</dbReference>
<evidence type="ECO:0000256" key="4">
    <source>
        <dbReference type="ARBA" id="ARBA00023274"/>
    </source>
</evidence>
<dbReference type="InterPro" id="IPR039547">
    <property type="entry name" value="Ribosomal_eL19"/>
</dbReference>
<dbReference type="InterPro" id="IPR000196">
    <property type="entry name" value="Ribosomal_eL19_dom"/>
</dbReference>
<evidence type="ECO:0000256" key="3">
    <source>
        <dbReference type="ARBA" id="ARBA00022980"/>
    </source>
</evidence>
<evidence type="ECO:0000256" key="6">
    <source>
        <dbReference type="ARBA" id="ARBA00035324"/>
    </source>
</evidence>
<dbReference type="Gene3D" id="3.40.50.10190">
    <property type="entry name" value="BRCT domain"/>
    <property type="match status" value="1"/>
</dbReference>
<dbReference type="Gene3D" id="1.10.1200.240">
    <property type="match status" value="1"/>
</dbReference>
<evidence type="ECO:0000256" key="2">
    <source>
        <dbReference type="ARBA" id="ARBA00011082"/>
    </source>
</evidence>
<dbReference type="AlphaFoldDB" id="A0A6P6Y9V8"/>
<dbReference type="SUPFAM" id="SSF48140">
    <property type="entry name" value="Ribosomal protein L19 (L19e)"/>
    <property type="match status" value="1"/>
</dbReference>
<dbReference type="InterPro" id="IPR035970">
    <property type="entry name" value="60S_ribosomal_eL19_sf"/>
</dbReference>
<comment type="subcellular location">
    <subcellularLocation>
        <location evidence="1">Nucleus</location>
    </subcellularLocation>
</comment>
<evidence type="ECO:0000313" key="9">
    <source>
        <dbReference type="RefSeq" id="XP_027201364.1"/>
    </source>
</evidence>
<dbReference type="GO" id="GO:0003735">
    <property type="term" value="F:structural constituent of ribosome"/>
    <property type="evidence" value="ECO:0007669"/>
    <property type="project" value="InterPro"/>
</dbReference>
<dbReference type="KEGG" id="dpte:113795370"/>
<organism evidence="8 9">
    <name type="scientific">Dermatophagoides pteronyssinus</name>
    <name type="common">European house dust mite</name>
    <dbReference type="NCBI Taxonomy" id="6956"/>
    <lineage>
        <taxon>Eukaryota</taxon>
        <taxon>Metazoa</taxon>
        <taxon>Ecdysozoa</taxon>
        <taxon>Arthropoda</taxon>
        <taxon>Chelicerata</taxon>
        <taxon>Arachnida</taxon>
        <taxon>Acari</taxon>
        <taxon>Acariformes</taxon>
        <taxon>Sarcoptiformes</taxon>
        <taxon>Astigmata</taxon>
        <taxon>Psoroptidia</taxon>
        <taxon>Analgoidea</taxon>
        <taxon>Pyroglyphidae</taxon>
        <taxon>Dermatophagoidinae</taxon>
        <taxon>Dermatophagoides</taxon>
    </lineage>
</organism>
<dbReference type="InterPro" id="IPR057260">
    <property type="entry name" value="Ribosomal_L19e_C"/>
</dbReference>
<dbReference type="GO" id="GO:0005730">
    <property type="term" value="C:nucleolus"/>
    <property type="evidence" value="ECO:0007669"/>
    <property type="project" value="InterPro"/>
</dbReference>
<dbReference type="Pfam" id="PF01280">
    <property type="entry name" value="Ribosomal_L19e"/>
    <property type="match status" value="1"/>
</dbReference>
<feature type="domain" description="Large ribosomal subunit protein eL19" evidence="7">
    <location>
        <begin position="138"/>
        <end position="281"/>
    </location>
</feature>
<dbReference type="InterPro" id="IPR036420">
    <property type="entry name" value="BRCT_dom_sf"/>
</dbReference>
<gene>
    <name evidence="9" type="primary">LOC113795370</name>
</gene>
<dbReference type="InterPro" id="IPR015972">
    <property type="entry name" value="Ribosomal_eL19_dom1"/>
</dbReference>
<dbReference type="Proteomes" id="UP000515146">
    <property type="component" value="Unplaced"/>
</dbReference>
<dbReference type="OrthoDB" id="10264910at2759"/>
<keyword evidence="8" id="KW-1185">Reference proteome</keyword>
<dbReference type="GO" id="GO:0042254">
    <property type="term" value="P:ribosome biogenesis"/>
    <property type="evidence" value="ECO:0007669"/>
    <property type="project" value="InterPro"/>
</dbReference>